<proteinExistence type="predicted"/>
<dbReference type="InterPro" id="IPR050832">
    <property type="entry name" value="Bact_Acetyltransf"/>
</dbReference>
<dbReference type="GO" id="GO:0016747">
    <property type="term" value="F:acyltransferase activity, transferring groups other than amino-acyl groups"/>
    <property type="evidence" value="ECO:0007669"/>
    <property type="project" value="InterPro"/>
</dbReference>
<dbReference type="PANTHER" id="PTHR43877:SF2">
    <property type="entry name" value="AMINOALKYLPHOSPHONATE N-ACETYLTRANSFERASE-RELATED"/>
    <property type="match status" value="1"/>
</dbReference>
<dbReference type="AlphaFoldDB" id="A0A1H0I166"/>
<feature type="domain" description="N-acetyltransferase" evidence="3">
    <location>
        <begin position="1"/>
        <end position="150"/>
    </location>
</feature>
<name>A0A1H0I166_9PSEU</name>
<dbReference type="InterPro" id="IPR000182">
    <property type="entry name" value="GNAT_dom"/>
</dbReference>
<evidence type="ECO:0000256" key="2">
    <source>
        <dbReference type="ARBA" id="ARBA00023315"/>
    </source>
</evidence>
<dbReference type="EMBL" id="FNJB01000002">
    <property type="protein sequence ID" value="SDO25143.1"/>
    <property type="molecule type" value="Genomic_DNA"/>
</dbReference>
<dbReference type="PANTHER" id="PTHR43877">
    <property type="entry name" value="AMINOALKYLPHOSPHONATE N-ACETYLTRANSFERASE-RELATED-RELATED"/>
    <property type="match status" value="1"/>
</dbReference>
<dbReference type="PROSITE" id="PS51186">
    <property type="entry name" value="GNAT"/>
    <property type="match status" value="1"/>
</dbReference>
<gene>
    <name evidence="4" type="ORF">SAMN05192558_102356</name>
</gene>
<dbReference type="CDD" id="cd04301">
    <property type="entry name" value="NAT_SF"/>
    <property type="match status" value="1"/>
</dbReference>
<sequence length="158" mass="17448">MRIEALPYDHPHSQLLIDEVQQEYVVRYGTPDETPVDPADFLPPKGRFFVGYLDDRPLVTGAWRDHGHGTAEIKRMYVSPDGRGKGLARRMLAEIERTAAEAGIQNLILETGLMQPEAVALYKSSGYTPVPAFGYYAGHEHSVHLGKEIACPSTPSAT</sequence>
<dbReference type="Pfam" id="PF00583">
    <property type="entry name" value="Acetyltransf_1"/>
    <property type="match status" value="1"/>
</dbReference>
<keyword evidence="5" id="KW-1185">Reference proteome</keyword>
<reference evidence="5" key="1">
    <citation type="submission" date="2016-10" db="EMBL/GenBank/DDBJ databases">
        <authorList>
            <person name="Varghese N."/>
            <person name="Submissions S."/>
        </authorList>
    </citation>
    <scope>NUCLEOTIDE SEQUENCE [LARGE SCALE GENOMIC DNA]</scope>
    <source>
        <strain evidence="5">IBRC-M 10655</strain>
    </source>
</reference>
<evidence type="ECO:0000259" key="3">
    <source>
        <dbReference type="PROSITE" id="PS51186"/>
    </source>
</evidence>
<accession>A0A1H0I166</accession>
<evidence type="ECO:0000313" key="5">
    <source>
        <dbReference type="Proteomes" id="UP000199651"/>
    </source>
</evidence>
<evidence type="ECO:0000256" key="1">
    <source>
        <dbReference type="ARBA" id="ARBA00022679"/>
    </source>
</evidence>
<dbReference type="Proteomes" id="UP000199651">
    <property type="component" value="Unassembled WGS sequence"/>
</dbReference>
<dbReference type="Gene3D" id="3.40.630.30">
    <property type="match status" value="1"/>
</dbReference>
<organism evidence="4 5">
    <name type="scientific">Actinokineospora alba</name>
    <dbReference type="NCBI Taxonomy" id="504798"/>
    <lineage>
        <taxon>Bacteria</taxon>
        <taxon>Bacillati</taxon>
        <taxon>Actinomycetota</taxon>
        <taxon>Actinomycetes</taxon>
        <taxon>Pseudonocardiales</taxon>
        <taxon>Pseudonocardiaceae</taxon>
        <taxon>Actinokineospora</taxon>
    </lineage>
</organism>
<keyword evidence="1 4" id="KW-0808">Transferase</keyword>
<dbReference type="RefSeq" id="WP_091370859.1">
    <property type="nucleotide sequence ID" value="NZ_FNDV01000008.1"/>
</dbReference>
<protein>
    <submittedName>
        <fullName evidence="4">Acetyltransferase (GNAT) family protein</fullName>
    </submittedName>
</protein>
<dbReference type="SUPFAM" id="SSF55729">
    <property type="entry name" value="Acyl-CoA N-acyltransferases (Nat)"/>
    <property type="match status" value="1"/>
</dbReference>
<dbReference type="OrthoDB" id="70840at2"/>
<keyword evidence="2" id="KW-0012">Acyltransferase</keyword>
<dbReference type="InterPro" id="IPR016181">
    <property type="entry name" value="Acyl_CoA_acyltransferase"/>
</dbReference>
<evidence type="ECO:0000313" key="4">
    <source>
        <dbReference type="EMBL" id="SDO25143.1"/>
    </source>
</evidence>
<dbReference type="STRING" id="504798.SAMN05421871_10855"/>